<reference evidence="4 5" key="1">
    <citation type="submission" date="2016-10" db="EMBL/GenBank/DDBJ databases">
        <authorList>
            <person name="de Groot N.N."/>
        </authorList>
    </citation>
    <scope>NUCLEOTIDE SEQUENCE [LARGE SCALE GENOMIC DNA]</scope>
    <source>
        <strain evidence="4 5">DSM 21741</strain>
    </source>
</reference>
<dbReference type="PROSITE" id="PS50088">
    <property type="entry name" value="ANK_REPEAT"/>
    <property type="match status" value="2"/>
</dbReference>
<dbReference type="EMBL" id="LT629749">
    <property type="protein sequence ID" value="SDS63321.1"/>
    <property type="molecule type" value="Genomic_DNA"/>
</dbReference>
<dbReference type="AlphaFoldDB" id="A0A1H1TTA1"/>
<feature type="repeat" description="ANK" evidence="3">
    <location>
        <begin position="437"/>
        <end position="469"/>
    </location>
</feature>
<gene>
    <name evidence="4" type="ORF">SAMN04488543_2092</name>
</gene>
<dbReference type="InterPro" id="IPR050745">
    <property type="entry name" value="Multifunctional_regulatory"/>
</dbReference>
<evidence type="ECO:0000313" key="4">
    <source>
        <dbReference type="EMBL" id="SDS63321.1"/>
    </source>
</evidence>
<dbReference type="SMART" id="SM00248">
    <property type="entry name" value="ANK"/>
    <property type="match status" value="4"/>
</dbReference>
<evidence type="ECO:0000256" key="3">
    <source>
        <dbReference type="PROSITE-ProRule" id="PRU00023"/>
    </source>
</evidence>
<dbReference type="PROSITE" id="PS50297">
    <property type="entry name" value="ANK_REP_REGION"/>
    <property type="match status" value="1"/>
</dbReference>
<keyword evidence="1" id="KW-0677">Repeat</keyword>
<dbReference type="RefSeq" id="WP_091412707.1">
    <property type="nucleotide sequence ID" value="NZ_LT629749.1"/>
</dbReference>
<dbReference type="PANTHER" id="PTHR24189">
    <property type="entry name" value="MYOTROPHIN"/>
    <property type="match status" value="1"/>
</dbReference>
<dbReference type="PANTHER" id="PTHR24189:SF50">
    <property type="entry name" value="ANKYRIN REPEAT AND SOCS BOX PROTEIN 2"/>
    <property type="match status" value="1"/>
</dbReference>
<evidence type="ECO:0000256" key="1">
    <source>
        <dbReference type="ARBA" id="ARBA00022737"/>
    </source>
</evidence>
<feature type="repeat" description="ANK" evidence="3">
    <location>
        <begin position="333"/>
        <end position="365"/>
    </location>
</feature>
<accession>A0A1H1TTA1</accession>
<dbReference type="SUPFAM" id="SSF48403">
    <property type="entry name" value="Ankyrin repeat"/>
    <property type="match status" value="1"/>
</dbReference>
<dbReference type="Gene3D" id="1.25.40.20">
    <property type="entry name" value="Ankyrin repeat-containing domain"/>
    <property type="match status" value="2"/>
</dbReference>
<keyword evidence="5" id="KW-1185">Reference proteome</keyword>
<protein>
    <submittedName>
        <fullName evidence="4">Ankyrin repeat</fullName>
    </submittedName>
</protein>
<name>A0A1H1TTA1_9ACTN</name>
<sequence>MPTPSLPDRPHLDQLRRRARELQRGATGGDPDAVALLRRHLGAVPEGPVPLHLAQLALARALGFAGWPRLVSQVRVVQAASRDPLDTPRAPGSPLTELLRAAVLRFGPDDGPASWAHAASVLAAHPGLPAADVHAAAVTADVDALREHLRRDRRAASAEGGPFRWPPLLHLAFSRLGLAGVPGQPVAALELLLAAGADPDAGYCWQGLTPPFTALAGVLGGGEGGQPPHPAADALAARLLGAGADPNDGQALYNRMFGAADDHLDLLLRHGLGRGDGGPWRRRLPDLTDAPADLLATQLAWAVVHGRAERIRLLAAHGVDLDRPLAGRLPVAPGRTALQLARRSGRPEVVVLLTALGAHADDDPEGELVLALLSGDAEGVERLGAAHPDALPVLRSTMPSLVLRAAVADRFDGVRLLVELGFGVDALGRQDLPVEQPWETALHHAAGEGKEDLVRLLLALGADPGARDRRFDATPLEWARHLGRGGTAALLGPVTPGAPRSAAGG</sequence>
<evidence type="ECO:0000256" key="2">
    <source>
        <dbReference type="ARBA" id="ARBA00023043"/>
    </source>
</evidence>
<evidence type="ECO:0000313" key="5">
    <source>
        <dbReference type="Proteomes" id="UP000199092"/>
    </source>
</evidence>
<organism evidence="4 5">
    <name type="scientific">Friedmanniella luteola</name>
    <dbReference type="NCBI Taxonomy" id="546871"/>
    <lineage>
        <taxon>Bacteria</taxon>
        <taxon>Bacillati</taxon>
        <taxon>Actinomycetota</taxon>
        <taxon>Actinomycetes</taxon>
        <taxon>Propionibacteriales</taxon>
        <taxon>Nocardioidaceae</taxon>
        <taxon>Friedmanniella</taxon>
    </lineage>
</organism>
<dbReference type="InterPro" id="IPR036770">
    <property type="entry name" value="Ankyrin_rpt-contain_sf"/>
</dbReference>
<proteinExistence type="predicted"/>
<dbReference type="Proteomes" id="UP000199092">
    <property type="component" value="Chromosome I"/>
</dbReference>
<dbReference type="InterPro" id="IPR002110">
    <property type="entry name" value="Ankyrin_rpt"/>
</dbReference>
<dbReference type="Pfam" id="PF00023">
    <property type="entry name" value="Ank"/>
    <property type="match status" value="1"/>
</dbReference>
<dbReference type="OrthoDB" id="928522at2"/>
<keyword evidence="2 3" id="KW-0040">ANK repeat</keyword>
<dbReference type="STRING" id="546871.SAMN04488543_2092"/>